<keyword evidence="2" id="KW-1185">Reference proteome</keyword>
<proteinExistence type="predicted"/>
<evidence type="ECO:0000313" key="2">
    <source>
        <dbReference type="Proteomes" id="UP001230289"/>
    </source>
</evidence>
<dbReference type="Proteomes" id="UP001230289">
    <property type="component" value="Unassembled WGS sequence"/>
</dbReference>
<accession>A0ABU0XI93</accession>
<gene>
    <name evidence="1" type="ORF">RBR11_13120</name>
</gene>
<sequence length="108" mass="11117">MAADTGHRALAEELRRRARAGADPAATSAALRIGADEQADAREPYADLARTIGEASYRVTDAQVAAVRDAAGSDLGAFEVVLAAGVGAGLRRWDAAIRAIEEARDAAG</sequence>
<reference evidence="1 2" key="1">
    <citation type="submission" date="2023-08" db="EMBL/GenBank/DDBJ databases">
        <title>Microbacterium sp. nov., isolated from a waste landfill.</title>
        <authorList>
            <person name="Wen W."/>
        </authorList>
    </citation>
    <scope>NUCLEOTIDE SEQUENCE [LARGE SCALE GENOMIC DNA]</scope>
    <source>
        <strain evidence="1 2">ASV81</strain>
    </source>
</reference>
<comment type="caution">
    <text evidence="1">The sequence shown here is derived from an EMBL/GenBank/DDBJ whole genome shotgun (WGS) entry which is preliminary data.</text>
</comment>
<protein>
    <submittedName>
        <fullName evidence="1">Uncharacterized protein</fullName>
    </submittedName>
</protein>
<name>A0ABU0XI93_9MICO</name>
<dbReference type="EMBL" id="JAVFCB010000007">
    <property type="protein sequence ID" value="MDQ4214856.1"/>
    <property type="molecule type" value="Genomic_DNA"/>
</dbReference>
<organism evidence="1 2">
    <name type="scientific">Microbacterium capsulatum</name>
    <dbReference type="NCBI Taxonomy" id="3041921"/>
    <lineage>
        <taxon>Bacteria</taxon>
        <taxon>Bacillati</taxon>
        <taxon>Actinomycetota</taxon>
        <taxon>Actinomycetes</taxon>
        <taxon>Micrococcales</taxon>
        <taxon>Microbacteriaceae</taxon>
        <taxon>Microbacterium</taxon>
    </lineage>
</organism>
<evidence type="ECO:0000313" key="1">
    <source>
        <dbReference type="EMBL" id="MDQ4214856.1"/>
    </source>
</evidence>
<dbReference type="RefSeq" id="WP_308489794.1">
    <property type="nucleotide sequence ID" value="NZ_JAVFCB010000007.1"/>
</dbReference>